<comment type="cofactor">
    <cofactor evidence="1">
        <name>Mg(2+)</name>
        <dbReference type="ChEBI" id="CHEBI:18420"/>
    </cofactor>
</comment>
<dbReference type="SUPFAM" id="SSF55154">
    <property type="entry name" value="CYTH-like phosphatases"/>
    <property type="match status" value="1"/>
</dbReference>
<dbReference type="CDD" id="cd07470">
    <property type="entry name" value="CYTH-like_mRNA_RTPase"/>
    <property type="match status" value="1"/>
</dbReference>
<evidence type="ECO:0000256" key="2">
    <source>
        <dbReference type="ARBA" id="ARBA00004123"/>
    </source>
</evidence>
<evidence type="ECO:0000256" key="4">
    <source>
        <dbReference type="ARBA" id="ARBA00022664"/>
    </source>
</evidence>
<organism evidence="10 11">
    <name type="scientific">Acrasis kona</name>
    <dbReference type="NCBI Taxonomy" id="1008807"/>
    <lineage>
        <taxon>Eukaryota</taxon>
        <taxon>Discoba</taxon>
        <taxon>Heterolobosea</taxon>
        <taxon>Tetramitia</taxon>
        <taxon>Eutetramitia</taxon>
        <taxon>Acrasidae</taxon>
        <taxon>Acrasis</taxon>
    </lineage>
</organism>
<evidence type="ECO:0000256" key="8">
    <source>
        <dbReference type="ARBA" id="ARBA00047740"/>
    </source>
</evidence>
<dbReference type="InterPro" id="IPR037009">
    <property type="entry name" value="mRNA_triPase_Cet1_sf"/>
</dbReference>
<accession>A0AAW2YML9</accession>
<proteinExistence type="inferred from homology"/>
<feature type="domain" description="mRNA triphosphatase Cet1-like" evidence="9">
    <location>
        <begin position="36"/>
        <end position="235"/>
    </location>
</feature>
<evidence type="ECO:0000256" key="7">
    <source>
        <dbReference type="ARBA" id="ARBA00035028"/>
    </source>
</evidence>
<comment type="similarity">
    <text evidence="3">Belongs to the fungal TPase family.</text>
</comment>
<dbReference type="EC" id="3.6.1.74" evidence="7"/>
<gene>
    <name evidence="10" type="ORF">AKO1_008623</name>
</gene>
<dbReference type="GO" id="GO:0005634">
    <property type="term" value="C:nucleus"/>
    <property type="evidence" value="ECO:0007669"/>
    <property type="project" value="UniProtKB-SubCell"/>
</dbReference>
<protein>
    <recommendedName>
        <fullName evidence="7">mRNA 5'-phosphatase</fullName>
        <ecNumber evidence="7">3.6.1.74</ecNumber>
    </recommendedName>
</protein>
<reference evidence="10 11" key="1">
    <citation type="submission" date="2024-03" db="EMBL/GenBank/DDBJ databases">
        <title>The Acrasis kona genome and developmental transcriptomes reveal deep origins of eukaryotic multicellular pathways.</title>
        <authorList>
            <person name="Sheikh S."/>
            <person name="Fu C.-J."/>
            <person name="Brown M.W."/>
            <person name="Baldauf S.L."/>
        </authorList>
    </citation>
    <scope>NUCLEOTIDE SEQUENCE [LARGE SCALE GENOMIC DNA]</scope>
    <source>
        <strain evidence="10 11">ATCC MYA-3509</strain>
    </source>
</reference>
<sequence length="270" mass="31587">MTSNGFRPFNTSTEALFGFESADESLRVLTEVLYNKVTAENIEVEGKIGKFINLTTNNPFVVPSIRSESLMSEKNNGCRFQSSLDQPTFEAVNGALNKRYGTLHQLKEYLGPKIIYSKIKEIDRFYKSQNSNESTRVSIDPTTMQPKRAIIKNKLQHLDFLCPHNLWDFRITLSEEKEVPLPDLDSMYPTHERHKDRLTYKFDIWQIDITVVNERRIVRGEYKEFFSPTYEVEMECCSKALIHEAKLRSQRQPNRFSEFVRSLLFFLTFV</sequence>
<keyword evidence="6" id="KW-0539">Nucleus</keyword>
<dbReference type="Proteomes" id="UP001431209">
    <property type="component" value="Unassembled WGS sequence"/>
</dbReference>
<evidence type="ECO:0000313" key="11">
    <source>
        <dbReference type="Proteomes" id="UP001431209"/>
    </source>
</evidence>
<keyword evidence="5" id="KW-0378">Hydrolase</keyword>
<evidence type="ECO:0000256" key="3">
    <source>
        <dbReference type="ARBA" id="ARBA00006345"/>
    </source>
</evidence>
<dbReference type="InterPro" id="IPR033469">
    <property type="entry name" value="CYTH-like_dom_sf"/>
</dbReference>
<dbReference type="PANTHER" id="PTHR28118">
    <property type="entry name" value="POLYNUCLEOTIDE 5'-TRIPHOSPHATASE-RELATED"/>
    <property type="match status" value="1"/>
</dbReference>
<comment type="caution">
    <text evidence="10">The sequence shown here is derived from an EMBL/GenBank/DDBJ whole genome shotgun (WGS) entry which is preliminary data.</text>
</comment>
<dbReference type="GO" id="GO:0006397">
    <property type="term" value="P:mRNA processing"/>
    <property type="evidence" value="ECO:0007669"/>
    <property type="project" value="UniProtKB-KW"/>
</dbReference>
<keyword evidence="11" id="KW-1185">Reference proteome</keyword>
<dbReference type="Gene3D" id="3.20.100.10">
    <property type="entry name" value="mRNA triphosphatase Cet1-like"/>
    <property type="match status" value="1"/>
</dbReference>
<comment type="catalytic activity">
    <reaction evidence="8">
        <text>a 5'-end triphospho-ribonucleoside in mRNA + H2O = a 5'-end diphospho-ribonucleoside in mRNA + phosphate + H(+)</text>
        <dbReference type="Rhea" id="RHEA:67004"/>
        <dbReference type="Rhea" id="RHEA-COMP:17164"/>
        <dbReference type="Rhea" id="RHEA-COMP:17165"/>
        <dbReference type="ChEBI" id="CHEBI:15377"/>
        <dbReference type="ChEBI" id="CHEBI:15378"/>
        <dbReference type="ChEBI" id="CHEBI:43474"/>
        <dbReference type="ChEBI" id="CHEBI:167616"/>
        <dbReference type="ChEBI" id="CHEBI:167618"/>
        <dbReference type="EC" id="3.6.1.74"/>
    </reaction>
    <physiologicalReaction direction="left-to-right" evidence="8">
        <dbReference type="Rhea" id="RHEA:67005"/>
    </physiologicalReaction>
</comment>
<dbReference type="GO" id="GO:0004651">
    <property type="term" value="F:polynucleotide 5'-phosphatase activity"/>
    <property type="evidence" value="ECO:0007669"/>
    <property type="project" value="InterPro"/>
</dbReference>
<evidence type="ECO:0000256" key="6">
    <source>
        <dbReference type="ARBA" id="ARBA00023242"/>
    </source>
</evidence>
<dbReference type="Pfam" id="PF02940">
    <property type="entry name" value="mRNA_triPase"/>
    <property type="match status" value="1"/>
</dbReference>
<name>A0AAW2YML9_9EUKA</name>
<evidence type="ECO:0000256" key="5">
    <source>
        <dbReference type="ARBA" id="ARBA00022801"/>
    </source>
</evidence>
<dbReference type="EMBL" id="JAOPGA020000382">
    <property type="protein sequence ID" value="KAL0478415.1"/>
    <property type="molecule type" value="Genomic_DNA"/>
</dbReference>
<dbReference type="InterPro" id="IPR040343">
    <property type="entry name" value="Cet1/Ctl1"/>
</dbReference>
<dbReference type="InterPro" id="IPR004206">
    <property type="entry name" value="mRNA_triPase_Cet1"/>
</dbReference>
<dbReference type="GO" id="GO:0140818">
    <property type="term" value="F:mRNA 5'-triphosphate monophosphatase activity"/>
    <property type="evidence" value="ECO:0007669"/>
    <property type="project" value="UniProtKB-EC"/>
</dbReference>
<evidence type="ECO:0000259" key="9">
    <source>
        <dbReference type="Pfam" id="PF02940"/>
    </source>
</evidence>
<comment type="subcellular location">
    <subcellularLocation>
        <location evidence="2">Nucleus</location>
    </subcellularLocation>
</comment>
<evidence type="ECO:0000313" key="10">
    <source>
        <dbReference type="EMBL" id="KAL0478415.1"/>
    </source>
</evidence>
<keyword evidence="4" id="KW-0507">mRNA processing</keyword>
<dbReference type="PANTHER" id="PTHR28118:SF1">
    <property type="entry name" value="POLYNUCLEOTIDE 5'-TRIPHOSPHATASE CTL1-RELATED"/>
    <property type="match status" value="1"/>
</dbReference>
<dbReference type="AlphaFoldDB" id="A0AAW2YML9"/>
<evidence type="ECO:0000256" key="1">
    <source>
        <dbReference type="ARBA" id="ARBA00001946"/>
    </source>
</evidence>